<evidence type="ECO:0000256" key="1">
    <source>
        <dbReference type="ARBA" id="ARBA00006717"/>
    </source>
</evidence>
<feature type="binding site" evidence="4">
    <location>
        <position position="63"/>
    </location>
    <ligand>
        <name>substrate</name>
    </ligand>
</feature>
<accession>A0ABN6SFC3</accession>
<keyword evidence="6" id="KW-1185">Reference proteome</keyword>
<evidence type="ECO:0000256" key="4">
    <source>
        <dbReference type="HAMAP-Rule" id="MF_01039"/>
    </source>
</evidence>
<name>A0ABN6SFC3_9BIFI</name>
<feature type="binding site" evidence="4">
    <location>
        <begin position="117"/>
        <end position="118"/>
    </location>
    <ligand>
        <name>substrate</name>
    </ligand>
</feature>
<dbReference type="EC" id="5.4.2.11" evidence="4"/>
<gene>
    <name evidence="5" type="primary">gpmA_1</name>
    <name evidence="4" type="synonym">gpmA</name>
    <name evidence="5" type="ORF">KIMH_08280</name>
</gene>
<comment type="function">
    <text evidence="4">Catalyzes the interconversion of 2-phosphoglycerate and 3-phosphoglycerate.</text>
</comment>
<comment type="caution">
    <text evidence="4">Lacks conserved residue(s) required for the propagation of feature annotation.</text>
</comment>
<proteinExistence type="inferred from homology"/>
<evidence type="ECO:0000256" key="3">
    <source>
        <dbReference type="ARBA" id="ARBA00023235"/>
    </source>
</evidence>
<evidence type="ECO:0000313" key="6">
    <source>
        <dbReference type="Proteomes" id="UP001321748"/>
    </source>
</evidence>
<evidence type="ECO:0000256" key="2">
    <source>
        <dbReference type="ARBA" id="ARBA00023152"/>
    </source>
</evidence>
<feature type="active site" description="Tele-phosphohistidine intermediate" evidence="4">
    <location>
        <position position="10"/>
    </location>
</feature>
<dbReference type="NCBIfam" id="TIGR01258">
    <property type="entry name" value="pgm_1"/>
    <property type="match status" value="1"/>
</dbReference>
<dbReference type="InterPro" id="IPR029033">
    <property type="entry name" value="His_PPase_superfam"/>
</dbReference>
<keyword evidence="2 4" id="KW-0324">Glycolysis</keyword>
<dbReference type="SMART" id="SM00855">
    <property type="entry name" value="PGAM"/>
    <property type="match status" value="1"/>
</dbReference>
<dbReference type="RefSeq" id="WP_317642235.1">
    <property type="nucleotide sequence ID" value="NZ_AP026800.1"/>
</dbReference>
<dbReference type="Pfam" id="PF00300">
    <property type="entry name" value="His_Phos_1"/>
    <property type="match status" value="1"/>
</dbReference>
<organism evidence="5 6">
    <name type="scientific">Bombiscardovia apis</name>
    <dbReference type="NCBI Taxonomy" id="2932182"/>
    <lineage>
        <taxon>Bacteria</taxon>
        <taxon>Bacillati</taxon>
        <taxon>Actinomycetota</taxon>
        <taxon>Actinomycetes</taxon>
        <taxon>Bifidobacteriales</taxon>
        <taxon>Bifidobacteriaceae</taxon>
        <taxon>Bombiscardovia</taxon>
    </lineage>
</organism>
<dbReference type="CDD" id="cd07067">
    <property type="entry name" value="HP_PGM_like"/>
    <property type="match status" value="1"/>
</dbReference>
<dbReference type="InterPro" id="IPR005952">
    <property type="entry name" value="Phosphogly_mut1"/>
</dbReference>
<dbReference type="Proteomes" id="UP001321748">
    <property type="component" value="Chromosome"/>
</dbReference>
<comment type="pathway">
    <text evidence="4">Carbohydrate degradation; glycolysis; pyruvate from D-glyceraldehyde 3-phosphate: step 3/5.</text>
</comment>
<keyword evidence="3 4" id="KW-0413">Isomerase</keyword>
<feature type="site" description="Transition state stabilizer" evidence="4">
    <location>
        <position position="192"/>
    </location>
</feature>
<dbReference type="SUPFAM" id="SSF53254">
    <property type="entry name" value="Phosphoglycerate mutase-like"/>
    <property type="match status" value="1"/>
</dbReference>
<reference evidence="5 6" key="1">
    <citation type="journal article" date="2023" name="Microbiol. Spectr.">
        <title>Symbiosis of Carpenter Bees with Uncharacterized Lactic Acid Bacteria Showing NAD Auxotrophy.</title>
        <authorList>
            <person name="Kawasaki S."/>
            <person name="Ozawa K."/>
            <person name="Mori T."/>
            <person name="Yamamoto A."/>
            <person name="Ito M."/>
            <person name="Ohkuma M."/>
            <person name="Sakamoto M."/>
            <person name="Matsutani M."/>
        </authorList>
    </citation>
    <scope>NUCLEOTIDE SEQUENCE [LARGE SCALE GENOMIC DNA]</scope>
    <source>
        <strain evidence="5 6">KimH</strain>
    </source>
</reference>
<dbReference type="EMBL" id="AP026800">
    <property type="protein sequence ID" value="BDR54717.1"/>
    <property type="molecule type" value="Genomic_DNA"/>
</dbReference>
<keyword evidence="4" id="KW-0312">Gluconeogenesis</keyword>
<dbReference type="PIRSF" id="PIRSF000709">
    <property type="entry name" value="6PFK_2-Ptase"/>
    <property type="match status" value="1"/>
</dbReference>
<dbReference type="PANTHER" id="PTHR11931">
    <property type="entry name" value="PHOSPHOGLYCERATE MUTASE"/>
    <property type="match status" value="1"/>
</dbReference>
<dbReference type="HAMAP" id="MF_01039">
    <property type="entry name" value="PGAM_GpmA"/>
    <property type="match status" value="1"/>
</dbReference>
<dbReference type="Gene3D" id="3.40.50.1240">
    <property type="entry name" value="Phosphoglycerate mutase-like"/>
    <property type="match status" value="1"/>
</dbReference>
<sequence>MDGKLILMRHGQSEWTRSDINRFAGWVDIPLSEWGKQQARQAGQLIQNADLKPDCVFTSLLRRSIESSNLALDMMNRLWVPVQRSWRLNERHYGAFQGQTRPDMLAQYGQRHFGIYRRSYDVAPPALSVDSPYWQGQDSRYSAPFLDHLDQKDPACITAESLSDVLMRFLPYWQERILPLLASGQTVFVVTHGSVVRATIKMLEQLSDHDIQYINVPTGIPLVYRFVKTTHSSQLLETIEPGRYLDPVAAKSGIAHVEALGQGE</sequence>
<feature type="binding site" evidence="4">
    <location>
        <begin position="90"/>
        <end position="93"/>
    </location>
    <ligand>
        <name>substrate</name>
    </ligand>
</feature>
<feature type="active site" description="Proton donor/acceptor" evidence="4">
    <location>
        <position position="90"/>
    </location>
</feature>
<comment type="similarity">
    <text evidence="1 4">Belongs to the phosphoglycerate mutase family. BPG-dependent PGAM subfamily.</text>
</comment>
<dbReference type="InterPro" id="IPR013078">
    <property type="entry name" value="His_Pase_superF_clade-1"/>
</dbReference>
<comment type="catalytic activity">
    <reaction evidence="4">
        <text>(2R)-2-phosphoglycerate = (2R)-3-phosphoglycerate</text>
        <dbReference type="Rhea" id="RHEA:15901"/>
        <dbReference type="ChEBI" id="CHEBI:58272"/>
        <dbReference type="ChEBI" id="CHEBI:58289"/>
        <dbReference type="EC" id="5.4.2.11"/>
    </reaction>
</comment>
<evidence type="ECO:0000313" key="5">
    <source>
        <dbReference type="EMBL" id="BDR54717.1"/>
    </source>
</evidence>
<protein>
    <recommendedName>
        <fullName evidence="4">2,3-bisphosphoglycerate-dependent phosphoglycerate mutase</fullName>
        <shortName evidence="4">BPG-dependent PGAM</shortName>
        <shortName evidence="4">PGAM</shortName>
        <shortName evidence="4">Phosphoglyceromutase</shortName>
        <shortName evidence="4">dPGM</shortName>
        <ecNumber evidence="4">5.4.2.11</ecNumber>
    </recommendedName>
</protein>